<proteinExistence type="predicted"/>
<dbReference type="EMBL" id="CP000230">
    <property type="protein sequence ID" value="ABC21066.1"/>
    <property type="molecule type" value="Genomic_DNA"/>
</dbReference>
<dbReference type="PhylomeDB" id="Q2RXS9"/>
<reference evidence="1 2" key="1">
    <citation type="journal article" date="2011" name="Stand. Genomic Sci.">
        <title>Complete genome sequence of Rhodospirillum rubrum type strain (S1).</title>
        <authorList>
            <person name="Munk A.C."/>
            <person name="Copeland A."/>
            <person name="Lucas S."/>
            <person name="Lapidus A."/>
            <person name="Del Rio T.G."/>
            <person name="Barry K."/>
            <person name="Detter J.C."/>
            <person name="Hammon N."/>
            <person name="Israni S."/>
            <person name="Pitluck S."/>
            <person name="Brettin T."/>
            <person name="Bruce D."/>
            <person name="Han C."/>
            <person name="Tapia R."/>
            <person name="Gilna P."/>
            <person name="Schmutz J."/>
            <person name="Larimer F."/>
            <person name="Land M."/>
            <person name="Kyrpides N.C."/>
            <person name="Mavromatis K."/>
            <person name="Richardson P."/>
            <person name="Rohde M."/>
            <person name="Goker M."/>
            <person name="Klenk H.P."/>
            <person name="Zhang Y."/>
            <person name="Roberts G.P."/>
            <person name="Reslewic S."/>
            <person name="Schwartz D.C."/>
        </authorList>
    </citation>
    <scope>NUCLEOTIDE SEQUENCE [LARGE SCALE GENOMIC DNA]</scope>
    <source>
        <strain evidence="2">ATCC 11170 / ATH 1.1.1 / DSM 467 / LMG 4362 / NCIMB 8255 / S1</strain>
    </source>
</reference>
<evidence type="ECO:0008006" key="3">
    <source>
        <dbReference type="Google" id="ProtNLM"/>
    </source>
</evidence>
<evidence type="ECO:0000313" key="1">
    <source>
        <dbReference type="EMBL" id="ABC21066.1"/>
    </source>
</evidence>
<dbReference type="AlphaFoldDB" id="Q2RXS9"/>
<protein>
    <recommendedName>
        <fullName evidence="3">DUF2971 domain-containing protein</fullName>
    </recommendedName>
</protein>
<dbReference type="KEGG" id="rru:Rru_A0261"/>
<gene>
    <name evidence="1" type="ordered locus">Rru_A0261</name>
</gene>
<evidence type="ECO:0000313" key="2">
    <source>
        <dbReference type="Proteomes" id="UP000001929"/>
    </source>
</evidence>
<dbReference type="Pfam" id="PF11185">
    <property type="entry name" value="DUF2971"/>
    <property type="match status" value="1"/>
</dbReference>
<dbReference type="HOGENOM" id="CLU_061528_1_0_5"/>
<sequence>MSCGNNFSFPNKIYHYCSLSSFLKIIDSKEIWLSDACYMNDSKEIFWSYDKIEDAISNFKINSEEEISLINRLKYILEKNKIIRQDVKTNDSENQFATLGKPSVSSCFIGCFSSGGDILSQWRAYADDGQGVAIGFDPVSFGLDLRPGHQSRDEKSAIGLCPVVYDRDQQIQLINEKIKKLIDDNSDNDMDQKCAECAEMLLSIGTSFKNNAFSEEKEWRIIHRPVRLLEGKFEGNIADIQYRASAKSVIPYIPFSFNLRKTPPILEIILGPKNDSEYLIMKDFLNKSGFTGVKIKKSKASYR</sequence>
<organism evidence="1 2">
    <name type="scientific">Rhodospirillum rubrum (strain ATCC 11170 / ATH 1.1.1 / DSM 467 / LMG 4362 / NCIMB 8255 / S1)</name>
    <dbReference type="NCBI Taxonomy" id="269796"/>
    <lineage>
        <taxon>Bacteria</taxon>
        <taxon>Pseudomonadati</taxon>
        <taxon>Pseudomonadota</taxon>
        <taxon>Alphaproteobacteria</taxon>
        <taxon>Rhodospirillales</taxon>
        <taxon>Rhodospirillaceae</taxon>
        <taxon>Rhodospirillum</taxon>
    </lineage>
</organism>
<keyword evidence="2" id="KW-1185">Reference proteome</keyword>
<name>Q2RXS9_RHORT</name>
<dbReference type="InterPro" id="IPR021352">
    <property type="entry name" value="DUF2971"/>
</dbReference>
<dbReference type="eggNOG" id="ENOG502ZF5V">
    <property type="taxonomic scope" value="Bacteria"/>
</dbReference>
<dbReference type="EnsemblBacteria" id="ABC21066">
    <property type="protein sequence ID" value="ABC21066"/>
    <property type="gene ID" value="Rru_A0261"/>
</dbReference>
<accession>Q2RXS9</accession>
<dbReference type="Proteomes" id="UP000001929">
    <property type="component" value="Chromosome"/>
</dbReference>